<organism evidence="2 3">
    <name type="scientific">Tetrahymena thermophila (strain SB210)</name>
    <dbReference type="NCBI Taxonomy" id="312017"/>
    <lineage>
        <taxon>Eukaryota</taxon>
        <taxon>Sar</taxon>
        <taxon>Alveolata</taxon>
        <taxon>Ciliophora</taxon>
        <taxon>Intramacronucleata</taxon>
        <taxon>Oligohymenophorea</taxon>
        <taxon>Hymenostomatida</taxon>
        <taxon>Tetrahymenina</taxon>
        <taxon>Tetrahymenidae</taxon>
        <taxon>Tetrahymena</taxon>
    </lineage>
</organism>
<dbReference type="Proteomes" id="UP000009168">
    <property type="component" value="Unassembled WGS sequence"/>
</dbReference>
<dbReference type="KEGG" id="tet:TTHERM_00411330"/>
<proteinExistence type="predicted"/>
<dbReference type="AlphaFoldDB" id="I7M2J6"/>
<evidence type="ECO:0000256" key="1">
    <source>
        <dbReference type="SAM" id="Phobius"/>
    </source>
</evidence>
<feature type="transmembrane region" description="Helical" evidence="1">
    <location>
        <begin position="70"/>
        <end position="92"/>
    </location>
</feature>
<keyword evidence="3" id="KW-1185">Reference proteome</keyword>
<feature type="transmembrane region" description="Helical" evidence="1">
    <location>
        <begin position="104"/>
        <end position="122"/>
    </location>
</feature>
<keyword evidence="1" id="KW-1133">Transmembrane helix</keyword>
<accession>I7M2J6</accession>
<keyword evidence="1 2" id="KW-0812">Transmembrane</keyword>
<dbReference type="RefSeq" id="XP_001020827.2">
    <property type="nucleotide sequence ID" value="XM_001020827.2"/>
</dbReference>
<dbReference type="EMBL" id="GG662612">
    <property type="protein sequence ID" value="EAS00582.2"/>
    <property type="molecule type" value="Genomic_DNA"/>
</dbReference>
<feature type="transmembrane region" description="Helical" evidence="1">
    <location>
        <begin position="158"/>
        <end position="177"/>
    </location>
</feature>
<dbReference type="InParanoid" id="I7M2J6"/>
<gene>
    <name evidence="2" type="ORF">TTHERM_00411330</name>
</gene>
<evidence type="ECO:0000313" key="2">
    <source>
        <dbReference type="EMBL" id="EAS00582.2"/>
    </source>
</evidence>
<name>I7M2J6_TETTS</name>
<protein>
    <submittedName>
        <fullName evidence="2">Transmembrane protein, putative</fullName>
    </submittedName>
</protein>
<dbReference type="GeneID" id="7836070"/>
<sequence>MQRSKQSSNHIVLVGVFVMFVNSSLSFSRLIIEILYYAKKSDSCSQSSSTGSSSGCSSDLSSHLFKEQGFNYIIAVSILDAIIVFMSTIILLQVRKQSVNNCLQYSYLIILITSLILVILSYNQQGQYTDSTQTKALQTQCDSSSNNQGCDFLGIQKNYINCLIPFPIVQIVLSIILKIYMEHVNKNAAEALLQQEREKKKAEETTLDVHFYNSRGKPFTVLELYNMGKI</sequence>
<keyword evidence="1" id="KW-0472">Membrane</keyword>
<reference evidence="3" key="1">
    <citation type="journal article" date="2006" name="PLoS Biol.">
        <title>Macronuclear genome sequence of the ciliate Tetrahymena thermophila, a model eukaryote.</title>
        <authorList>
            <person name="Eisen J.A."/>
            <person name="Coyne R.S."/>
            <person name="Wu M."/>
            <person name="Wu D."/>
            <person name="Thiagarajan M."/>
            <person name="Wortman J.R."/>
            <person name="Badger J.H."/>
            <person name="Ren Q."/>
            <person name="Amedeo P."/>
            <person name="Jones K.M."/>
            <person name="Tallon L.J."/>
            <person name="Delcher A.L."/>
            <person name="Salzberg S.L."/>
            <person name="Silva J.C."/>
            <person name="Haas B.J."/>
            <person name="Majoros W.H."/>
            <person name="Farzad M."/>
            <person name="Carlton J.M."/>
            <person name="Smith R.K. Jr."/>
            <person name="Garg J."/>
            <person name="Pearlman R.E."/>
            <person name="Karrer K.M."/>
            <person name="Sun L."/>
            <person name="Manning G."/>
            <person name="Elde N.C."/>
            <person name="Turkewitz A.P."/>
            <person name="Asai D.J."/>
            <person name="Wilkes D.E."/>
            <person name="Wang Y."/>
            <person name="Cai H."/>
            <person name="Collins K."/>
            <person name="Stewart B.A."/>
            <person name="Lee S.R."/>
            <person name="Wilamowska K."/>
            <person name="Weinberg Z."/>
            <person name="Ruzzo W.L."/>
            <person name="Wloga D."/>
            <person name="Gaertig J."/>
            <person name="Frankel J."/>
            <person name="Tsao C.-C."/>
            <person name="Gorovsky M.A."/>
            <person name="Keeling P.J."/>
            <person name="Waller R.F."/>
            <person name="Patron N.J."/>
            <person name="Cherry J.M."/>
            <person name="Stover N.A."/>
            <person name="Krieger C.J."/>
            <person name="del Toro C."/>
            <person name="Ryder H.F."/>
            <person name="Williamson S.C."/>
            <person name="Barbeau R.A."/>
            <person name="Hamilton E.P."/>
            <person name="Orias E."/>
        </authorList>
    </citation>
    <scope>NUCLEOTIDE SEQUENCE [LARGE SCALE GENOMIC DNA]</scope>
    <source>
        <strain evidence="3">SB210</strain>
    </source>
</reference>
<feature type="transmembrane region" description="Helical" evidence="1">
    <location>
        <begin position="12"/>
        <end position="32"/>
    </location>
</feature>
<evidence type="ECO:0000313" key="3">
    <source>
        <dbReference type="Proteomes" id="UP000009168"/>
    </source>
</evidence>